<protein>
    <submittedName>
        <fullName evidence="2">Hydrogenase</fullName>
    </submittedName>
</protein>
<dbReference type="GO" id="GO:1902670">
    <property type="term" value="F:carbon dioxide binding"/>
    <property type="evidence" value="ECO:0007669"/>
    <property type="project" value="TreeGrafter"/>
</dbReference>
<dbReference type="Pfam" id="PF01455">
    <property type="entry name" value="HupF_HypC"/>
    <property type="match status" value="1"/>
</dbReference>
<dbReference type="PANTHER" id="PTHR35177:SF1">
    <property type="entry name" value="HYDROGENASE MATURATION FACTOR HYPC"/>
    <property type="match status" value="1"/>
</dbReference>
<sequence length="106" mass="10776">MCVGVPMQVIGSTGIVAQCQSGDLHEIVDLSLVGPVPDGTWLLTFLGAAREIITEDEAHKITAALEGLRSLMAGGDLGDAFADLESRGPQLPPHLAAAAAAGKTTA</sequence>
<comment type="similarity">
    <text evidence="1">Belongs to the HupF/HypC family.</text>
</comment>
<dbReference type="AlphaFoldDB" id="A0A251X105"/>
<dbReference type="PRINTS" id="PR00445">
    <property type="entry name" value="HUPFHYPC"/>
</dbReference>
<evidence type="ECO:0000313" key="3">
    <source>
        <dbReference type="Proteomes" id="UP000194664"/>
    </source>
</evidence>
<dbReference type="SUPFAM" id="SSF159127">
    <property type="entry name" value="HupF/HypC-like"/>
    <property type="match status" value="1"/>
</dbReference>
<evidence type="ECO:0000313" key="2">
    <source>
        <dbReference type="EMBL" id="OUD10241.1"/>
    </source>
</evidence>
<reference evidence="2 3" key="1">
    <citation type="submission" date="2016-12" db="EMBL/GenBank/DDBJ databases">
        <title>The draft genome sequence of HSLHS2.</title>
        <authorList>
            <person name="Hu D."/>
            <person name="Wang L."/>
            <person name="Shao Z."/>
        </authorList>
    </citation>
    <scope>NUCLEOTIDE SEQUENCE [LARGE SCALE GENOMIC DNA]</scope>
    <source>
        <strain evidence="2">MCCC 1A06712</strain>
    </source>
</reference>
<dbReference type="PANTHER" id="PTHR35177">
    <property type="entry name" value="HYDROGENASE MATURATION FACTOR HYBG"/>
    <property type="match status" value="1"/>
</dbReference>
<dbReference type="InterPro" id="IPR019812">
    <property type="entry name" value="Hydgase_assmbl_chp_CS"/>
</dbReference>
<evidence type="ECO:0000256" key="1">
    <source>
        <dbReference type="ARBA" id="ARBA00006018"/>
    </source>
</evidence>
<gene>
    <name evidence="2" type="ORF">BVC71_01635</name>
</gene>
<proteinExistence type="inferred from homology"/>
<dbReference type="PROSITE" id="PS01097">
    <property type="entry name" value="HUPF_HYPC"/>
    <property type="match status" value="1"/>
</dbReference>
<dbReference type="EMBL" id="MSPP01000001">
    <property type="protein sequence ID" value="OUD10241.1"/>
    <property type="molecule type" value="Genomic_DNA"/>
</dbReference>
<dbReference type="RefSeq" id="WP_086449892.1">
    <property type="nucleotide sequence ID" value="NZ_MSPP01000001.1"/>
</dbReference>
<organism evidence="2 3">
    <name type="scientific">Marivivens niveibacter</name>
    <dbReference type="NCBI Taxonomy" id="1930667"/>
    <lineage>
        <taxon>Bacteria</taxon>
        <taxon>Pseudomonadati</taxon>
        <taxon>Pseudomonadota</taxon>
        <taxon>Alphaproteobacteria</taxon>
        <taxon>Rhodobacterales</taxon>
        <taxon>Paracoccaceae</taxon>
        <taxon>Marivivens group</taxon>
        <taxon>Marivivens</taxon>
    </lineage>
</organism>
<dbReference type="GO" id="GO:0005506">
    <property type="term" value="F:iron ion binding"/>
    <property type="evidence" value="ECO:0007669"/>
    <property type="project" value="TreeGrafter"/>
</dbReference>
<keyword evidence="3" id="KW-1185">Reference proteome</keyword>
<accession>A0A251X105</accession>
<dbReference type="Proteomes" id="UP000194664">
    <property type="component" value="Unassembled WGS sequence"/>
</dbReference>
<name>A0A251X105_9RHOB</name>
<dbReference type="InterPro" id="IPR001109">
    <property type="entry name" value="Hydrogenase_HupF/HypC"/>
</dbReference>
<dbReference type="Gene3D" id="2.30.30.140">
    <property type="match status" value="1"/>
</dbReference>
<dbReference type="NCBIfam" id="TIGR00074">
    <property type="entry name" value="hypC_hupF"/>
    <property type="match status" value="1"/>
</dbReference>
<dbReference type="GO" id="GO:0051604">
    <property type="term" value="P:protein maturation"/>
    <property type="evidence" value="ECO:0007669"/>
    <property type="project" value="TreeGrafter"/>
</dbReference>
<dbReference type="OrthoDB" id="9806017at2"/>
<comment type="caution">
    <text evidence="2">The sequence shown here is derived from an EMBL/GenBank/DDBJ whole genome shotgun (WGS) entry which is preliminary data.</text>
</comment>